<keyword evidence="2" id="KW-1185">Reference proteome</keyword>
<gene>
    <name evidence="1" type="ORF">PQ477_15745</name>
</gene>
<organism evidence="1 2">
    <name type="scientific">Shouchella hunanensis</name>
    <dbReference type="NCBI Taxonomy" id="766894"/>
    <lineage>
        <taxon>Bacteria</taxon>
        <taxon>Bacillati</taxon>
        <taxon>Bacillota</taxon>
        <taxon>Bacilli</taxon>
        <taxon>Bacillales</taxon>
        <taxon>Bacillaceae</taxon>
        <taxon>Shouchella</taxon>
    </lineage>
</organism>
<dbReference type="RefSeq" id="WP_274272447.1">
    <property type="nucleotide sequence ID" value="NZ_CP117834.1"/>
</dbReference>
<reference evidence="1 2" key="1">
    <citation type="submission" date="2023-02" db="EMBL/GenBank/DDBJ databases">
        <authorList>
            <person name="Liu G."/>
        </authorList>
    </citation>
    <scope>NUCLEOTIDE SEQUENCE [LARGE SCALE GENOMIC DNA]</scope>
    <source>
        <strain evidence="1 2">DSM 23008</strain>
    </source>
</reference>
<accession>A0ABY7W5R5</accession>
<proteinExistence type="predicted"/>
<dbReference type="Proteomes" id="UP001215143">
    <property type="component" value="Chromosome"/>
</dbReference>
<protein>
    <submittedName>
        <fullName evidence="1">Uncharacterized protein</fullName>
    </submittedName>
</protein>
<dbReference type="EMBL" id="CP117834">
    <property type="protein sequence ID" value="WDF02939.1"/>
    <property type="molecule type" value="Genomic_DNA"/>
</dbReference>
<sequence>MKELKWEKEVTYILEYEGNSHEEVHFVNGIDGRRYTSNDERILESLPGPTTFEATGNEFQVIKPELVAVRLVSENEYTKVEELLYHLPDVNRYLQCEYRTEGIYGNFGFRLLVY</sequence>
<name>A0ABY7W5R5_9BACI</name>
<evidence type="ECO:0000313" key="1">
    <source>
        <dbReference type="EMBL" id="WDF02939.1"/>
    </source>
</evidence>
<evidence type="ECO:0000313" key="2">
    <source>
        <dbReference type="Proteomes" id="UP001215143"/>
    </source>
</evidence>